<comment type="cofactor">
    <cofactor evidence="5">
        <name>[4Fe-4S] cluster</name>
        <dbReference type="ChEBI" id="CHEBI:49883"/>
    </cofactor>
    <text evidence="5">Binds 1 [4Fe-4S] cluster. The cluster is coordinated with 3 cysteines and an exchangeable S-adenosyl-L-methionine.</text>
</comment>
<sequence>MTYPSYLNLTEQEWKERIEKALSMLEECRVCPHNCGVNRLKGELGYCKTGRYAVVDAYFPHLGEEKPIRGRRGSGTVFFSYCNMRCAYCQNYVISHLGEGRESKPEELAHMFLKLQSLGCHNINLVSPSHMVPQILEALYIAVKKGLRLPIVYNTSSFDGLESLRLLDGIVDIYLADFKYSDNKVGKKYSKVKNYFDTAINAIKEMHRQVGDLETDEEGIAKRGLMVRHLVLPNSIAGTEKVMEELRKISPNMAVNVMNQYMPYYKAFDYPELSRRINTEEYRQAMEYAKGFKLVLD</sequence>
<evidence type="ECO:0000313" key="7">
    <source>
        <dbReference type="EMBL" id="BAI70142.1"/>
    </source>
</evidence>
<reference evidence="7 8" key="1">
    <citation type="journal article" date="2010" name="J. Bacteriol.">
        <title>Complete genome sequence of the thermophilic, obligately chemolithoautotrophic hydrogen-oxidizing bacterium Hydrogenobacter thermophilus TK-6.</title>
        <authorList>
            <person name="Arai H."/>
            <person name="Kanbe H."/>
            <person name="Ishii M."/>
            <person name="Igarashi Y."/>
        </authorList>
    </citation>
    <scope>NUCLEOTIDE SEQUENCE [LARGE SCALE GENOMIC DNA]</scope>
    <source>
        <strain evidence="8">DSM 6534 / IAM 12695 / TK-6 [Tokyo]</strain>
    </source>
</reference>
<protein>
    <submittedName>
        <fullName evidence="7">Radical SAM domain protein</fullName>
    </submittedName>
</protein>
<dbReference type="GO" id="GO:0051536">
    <property type="term" value="F:iron-sulfur cluster binding"/>
    <property type="evidence" value="ECO:0007669"/>
    <property type="project" value="UniProtKB-KW"/>
</dbReference>
<feature type="domain" description="Radical SAM core" evidence="6">
    <location>
        <begin position="77"/>
        <end position="208"/>
    </location>
</feature>
<feature type="binding site" evidence="5">
    <location>
        <position position="86"/>
    </location>
    <ligand>
        <name>[4Fe-4S] cluster</name>
        <dbReference type="ChEBI" id="CHEBI:49883"/>
        <note>4Fe-4S-S-AdoMet</note>
    </ligand>
</feature>
<dbReference type="PANTHER" id="PTHR43075:SF1">
    <property type="entry name" value="FORMATE LYASE ACTIVATING ENZYME, PUTATIVE (AFU_ORTHOLOGUE AFUA_2G15630)-RELATED"/>
    <property type="match status" value="1"/>
</dbReference>
<evidence type="ECO:0000256" key="2">
    <source>
        <dbReference type="ARBA" id="ARBA00022723"/>
    </source>
</evidence>
<keyword evidence="3 5" id="KW-0408">Iron</keyword>
<dbReference type="Pfam" id="PF04055">
    <property type="entry name" value="Radical_SAM"/>
    <property type="match status" value="1"/>
</dbReference>
<accession>D3DJZ0</accession>
<dbReference type="RefSeq" id="WP_012964322.1">
    <property type="nucleotide sequence ID" value="NC_013799.1"/>
</dbReference>
<evidence type="ECO:0000313" key="8">
    <source>
        <dbReference type="Proteomes" id="UP000002574"/>
    </source>
</evidence>
<organism evidence="7 8">
    <name type="scientific">Hydrogenobacter thermophilus (strain DSM 6534 / IAM 12695 / TK-6)</name>
    <dbReference type="NCBI Taxonomy" id="608538"/>
    <lineage>
        <taxon>Bacteria</taxon>
        <taxon>Pseudomonadati</taxon>
        <taxon>Aquificota</taxon>
        <taxon>Aquificia</taxon>
        <taxon>Aquificales</taxon>
        <taxon>Aquificaceae</taxon>
        <taxon>Hydrogenobacter</taxon>
    </lineage>
</organism>
<keyword evidence="8" id="KW-1185">Reference proteome</keyword>
<dbReference type="PIRSF" id="PIRSF004869">
    <property type="entry name" value="PflX_prd"/>
    <property type="match status" value="1"/>
</dbReference>
<proteinExistence type="predicted"/>
<dbReference type="InterPro" id="IPR040085">
    <property type="entry name" value="MJ0674-like"/>
</dbReference>
<evidence type="ECO:0000256" key="4">
    <source>
        <dbReference type="ARBA" id="ARBA00023014"/>
    </source>
</evidence>
<name>D3DJZ0_HYDTT</name>
<dbReference type="SUPFAM" id="SSF102114">
    <property type="entry name" value="Radical SAM enzymes"/>
    <property type="match status" value="1"/>
</dbReference>
<evidence type="ECO:0000259" key="6">
    <source>
        <dbReference type="Pfam" id="PF04055"/>
    </source>
</evidence>
<dbReference type="InterPro" id="IPR058240">
    <property type="entry name" value="rSAM_sf"/>
</dbReference>
<dbReference type="eggNOG" id="COG1313">
    <property type="taxonomic scope" value="Bacteria"/>
</dbReference>
<keyword evidence="2 5" id="KW-0479">Metal-binding</keyword>
<evidence type="ECO:0000256" key="1">
    <source>
        <dbReference type="ARBA" id="ARBA00022691"/>
    </source>
</evidence>
<dbReference type="KEGG" id="hth:HTH_1695"/>
<gene>
    <name evidence="7" type="ordered locus">HTH_1695</name>
</gene>
<dbReference type="InterPro" id="IPR013785">
    <property type="entry name" value="Aldolase_TIM"/>
</dbReference>
<dbReference type="Proteomes" id="UP000002574">
    <property type="component" value="Chromosome"/>
</dbReference>
<dbReference type="GO" id="GO:0046872">
    <property type="term" value="F:metal ion binding"/>
    <property type="evidence" value="ECO:0007669"/>
    <property type="project" value="UniProtKB-KW"/>
</dbReference>
<dbReference type="EMBL" id="AP011112">
    <property type="protein sequence ID" value="BAI70142.1"/>
    <property type="molecule type" value="Genomic_DNA"/>
</dbReference>
<keyword evidence="4 5" id="KW-0411">Iron-sulfur</keyword>
<dbReference type="InterPro" id="IPR016431">
    <property type="entry name" value="Pyrv-formate_lyase-activ_prd"/>
</dbReference>
<dbReference type="PANTHER" id="PTHR43075">
    <property type="entry name" value="FORMATE LYASE ACTIVATING ENZYME, PUTATIVE (AFU_ORTHOLOGUE AFUA_2G15630)-RELATED"/>
    <property type="match status" value="1"/>
</dbReference>
<dbReference type="SFLD" id="SFLDG01099">
    <property type="entry name" value="Uncharacterised_Radical_SAM_Su"/>
    <property type="match status" value="1"/>
</dbReference>
<dbReference type="KEGG" id="hte:Hydth_1680"/>
<dbReference type="PATRIC" id="fig|608538.5.peg.1711"/>
<feature type="binding site" evidence="5">
    <location>
        <position position="82"/>
    </location>
    <ligand>
        <name>[4Fe-4S] cluster</name>
        <dbReference type="ChEBI" id="CHEBI:49883"/>
        <note>4Fe-4S-S-AdoMet</note>
    </ligand>
</feature>
<keyword evidence="1 5" id="KW-0949">S-adenosyl-L-methionine</keyword>
<evidence type="ECO:0000256" key="5">
    <source>
        <dbReference type="PIRSR" id="PIRSR004869-50"/>
    </source>
</evidence>
<dbReference type="Gene3D" id="3.20.20.70">
    <property type="entry name" value="Aldolase class I"/>
    <property type="match status" value="1"/>
</dbReference>
<dbReference type="GO" id="GO:0003824">
    <property type="term" value="F:catalytic activity"/>
    <property type="evidence" value="ECO:0007669"/>
    <property type="project" value="InterPro"/>
</dbReference>
<dbReference type="OrthoDB" id="9781783at2"/>
<evidence type="ECO:0000256" key="3">
    <source>
        <dbReference type="ARBA" id="ARBA00023004"/>
    </source>
</evidence>
<dbReference type="AlphaFoldDB" id="D3DJZ0"/>
<dbReference type="STRING" id="608538.HTH_1695"/>
<dbReference type="InterPro" id="IPR007197">
    <property type="entry name" value="rSAM"/>
</dbReference>
<dbReference type="CDD" id="cd01335">
    <property type="entry name" value="Radical_SAM"/>
    <property type="match status" value="1"/>
</dbReference>
<feature type="binding site" evidence="5">
    <location>
        <position position="89"/>
    </location>
    <ligand>
        <name>[4Fe-4S] cluster</name>
        <dbReference type="ChEBI" id="CHEBI:49883"/>
        <note>4Fe-4S-S-AdoMet</note>
    </ligand>
</feature>
<dbReference type="SFLD" id="SFLDS00029">
    <property type="entry name" value="Radical_SAM"/>
    <property type="match status" value="1"/>
</dbReference>